<sequence length="108" mass="12618">MYDDDMFDGVLDHEQPTYDVYDDRKMKGQQELVMHIIHDKAMGVLSINDNEFGMIQLEHNNHLCTVAHTDSSCIFVWRRVVTITGVIINRGFPAQGFLNKYYFPQLHQ</sequence>
<dbReference type="EMBL" id="JAGYWB010000015">
    <property type="protein sequence ID" value="KAI0498013.1"/>
    <property type="molecule type" value="Genomic_DNA"/>
</dbReference>
<comment type="caution">
    <text evidence="1">The sequence shown here is derived from an EMBL/GenBank/DDBJ whole genome shotgun (WGS) entry which is preliminary data.</text>
</comment>
<accession>A0A8T3ANW7</accession>
<protein>
    <submittedName>
        <fullName evidence="1">Uncharacterized protein</fullName>
    </submittedName>
</protein>
<reference evidence="1" key="1">
    <citation type="journal article" date="2022" name="Front. Genet.">
        <title>Chromosome-Scale Assembly of the Dendrobium nobile Genome Provides Insights Into the Molecular Mechanism of the Biosynthesis of the Medicinal Active Ingredient of Dendrobium.</title>
        <authorList>
            <person name="Xu Q."/>
            <person name="Niu S.-C."/>
            <person name="Li K.-L."/>
            <person name="Zheng P.-J."/>
            <person name="Zhang X.-J."/>
            <person name="Jia Y."/>
            <person name="Liu Y."/>
            <person name="Niu Y.-X."/>
            <person name="Yu L.-H."/>
            <person name="Chen D.-F."/>
            <person name="Zhang G.-Q."/>
        </authorList>
    </citation>
    <scope>NUCLEOTIDE SEQUENCE</scope>
    <source>
        <tissue evidence="1">Leaf</tissue>
    </source>
</reference>
<evidence type="ECO:0000313" key="2">
    <source>
        <dbReference type="Proteomes" id="UP000829196"/>
    </source>
</evidence>
<gene>
    <name evidence="1" type="ORF">KFK09_021254</name>
</gene>
<keyword evidence="2" id="KW-1185">Reference proteome</keyword>
<organism evidence="1 2">
    <name type="scientific">Dendrobium nobile</name>
    <name type="common">Orchid</name>
    <dbReference type="NCBI Taxonomy" id="94219"/>
    <lineage>
        <taxon>Eukaryota</taxon>
        <taxon>Viridiplantae</taxon>
        <taxon>Streptophyta</taxon>
        <taxon>Embryophyta</taxon>
        <taxon>Tracheophyta</taxon>
        <taxon>Spermatophyta</taxon>
        <taxon>Magnoliopsida</taxon>
        <taxon>Liliopsida</taxon>
        <taxon>Asparagales</taxon>
        <taxon>Orchidaceae</taxon>
        <taxon>Epidendroideae</taxon>
        <taxon>Malaxideae</taxon>
        <taxon>Dendrobiinae</taxon>
        <taxon>Dendrobium</taxon>
    </lineage>
</organism>
<evidence type="ECO:0000313" key="1">
    <source>
        <dbReference type="EMBL" id="KAI0498013.1"/>
    </source>
</evidence>
<dbReference type="AlphaFoldDB" id="A0A8T3ANW7"/>
<name>A0A8T3ANW7_DENNO</name>
<proteinExistence type="predicted"/>
<dbReference type="Proteomes" id="UP000829196">
    <property type="component" value="Unassembled WGS sequence"/>
</dbReference>